<dbReference type="RefSeq" id="WP_012933218.1">
    <property type="nucleotide sequence ID" value="NC_013739.1"/>
</dbReference>
<reference evidence="1 2" key="1">
    <citation type="journal article" date="2010" name="Stand. Genomic Sci.">
        <title>Complete genome sequence of Conexibacter woesei type strain (ID131577).</title>
        <authorList>
            <person name="Pukall R."/>
            <person name="Lapidus A."/>
            <person name="Glavina Del Rio T."/>
            <person name="Copeland A."/>
            <person name="Tice H."/>
            <person name="Cheng J.-F."/>
            <person name="Lucas S."/>
            <person name="Chen F."/>
            <person name="Nolan M."/>
            <person name="Bruce D."/>
            <person name="Goodwin L."/>
            <person name="Pitluck S."/>
            <person name="Mavromatis K."/>
            <person name="Ivanova N."/>
            <person name="Ovchinnikova G."/>
            <person name="Pati A."/>
            <person name="Chen A."/>
            <person name="Palaniappan K."/>
            <person name="Land M."/>
            <person name="Hauser L."/>
            <person name="Chang Y.-J."/>
            <person name="Jeffries C.D."/>
            <person name="Chain P."/>
            <person name="Meincke L."/>
            <person name="Sims D."/>
            <person name="Brettin T."/>
            <person name="Detter J.C."/>
            <person name="Rohde M."/>
            <person name="Goeker M."/>
            <person name="Bristow J."/>
            <person name="Eisen J.A."/>
            <person name="Markowitz V."/>
            <person name="Kyrpides N.C."/>
            <person name="Klenk H.-P."/>
            <person name="Hugenholtz P."/>
        </authorList>
    </citation>
    <scope>NUCLEOTIDE SEQUENCE [LARGE SCALE GENOMIC DNA]</scope>
    <source>
        <strain evidence="2">DSM 14684 / CIP 108061 / JCM 11494 / NBRC 100937 / ID131577</strain>
    </source>
</reference>
<dbReference type="STRING" id="469383.Cwoe_1740"/>
<accession>D3F1Z2</accession>
<dbReference type="KEGG" id="cwo:Cwoe_1740"/>
<keyword evidence="2" id="KW-1185">Reference proteome</keyword>
<proteinExistence type="predicted"/>
<sequence length="178" mass="18972">MSERDETAREAEETAVAVDSALAGLRRAYTRRRRAAELFLPVPGWDDPALVARVTVPDDQFVRRLTGEVGTPDWMASFVAETVAGLYEATGVDGDGERLLEPLPGVSGPLRFNAEFGAAIGAPDVNSPTAAVIAAFTTGGEGSFPVVNVIELADFADKIERWLSNTSREIAEAIVPGR</sequence>
<organism evidence="1 2">
    <name type="scientific">Conexibacter woesei (strain DSM 14684 / CCUG 47730 / CIP 108061 / JCM 11494 / NBRC 100937 / ID131577)</name>
    <dbReference type="NCBI Taxonomy" id="469383"/>
    <lineage>
        <taxon>Bacteria</taxon>
        <taxon>Bacillati</taxon>
        <taxon>Actinomycetota</taxon>
        <taxon>Thermoleophilia</taxon>
        <taxon>Solirubrobacterales</taxon>
        <taxon>Conexibacteraceae</taxon>
        <taxon>Conexibacter</taxon>
    </lineage>
</organism>
<name>D3F1Z2_CONWI</name>
<gene>
    <name evidence="1" type="ordered locus">Cwoe_1740</name>
</gene>
<evidence type="ECO:0000313" key="2">
    <source>
        <dbReference type="Proteomes" id="UP000008229"/>
    </source>
</evidence>
<dbReference type="Proteomes" id="UP000008229">
    <property type="component" value="Chromosome"/>
</dbReference>
<dbReference type="EMBL" id="CP001854">
    <property type="protein sequence ID" value="ADB50167.1"/>
    <property type="molecule type" value="Genomic_DNA"/>
</dbReference>
<reference evidence="2" key="2">
    <citation type="submission" date="2010-01" db="EMBL/GenBank/DDBJ databases">
        <title>The complete genome of Conexibacter woesei DSM 14684.</title>
        <authorList>
            <consortium name="US DOE Joint Genome Institute (JGI-PGF)"/>
            <person name="Lucas S."/>
            <person name="Copeland A."/>
            <person name="Lapidus A."/>
            <person name="Glavina del Rio T."/>
            <person name="Dalin E."/>
            <person name="Tice H."/>
            <person name="Bruce D."/>
            <person name="Goodwin L."/>
            <person name="Pitluck S."/>
            <person name="Kyrpides N."/>
            <person name="Mavromatis K."/>
            <person name="Ivanova N."/>
            <person name="Mikhailova N."/>
            <person name="Chertkov O."/>
            <person name="Brettin T."/>
            <person name="Detter J.C."/>
            <person name="Han C."/>
            <person name="Larimer F."/>
            <person name="Land M."/>
            <person name="Hauser L."/>
            <person name="Markowitz V."/>
            <person name="Cheng J.-F."/>
            <person name="Hugenholtz P."/>
            <person name="Woyke T."/>
            <person name="Wu D."/>
            <person name="Pukall R."/>
            <person name="Steenblock K."/>
            <person name="Schneider S."/>
            <person name="Klenk H.-P."/>
            <person name="Eisen J.A."/>
        </authorList>
    </citation>
    <scope>NUCLEOTIDE SEQUENCE [LARGE SCALE GENOMIC DNA]</scope>
    <source>
        <strain evidence="2">DSM 14684 / CIP 108061 / JCM 11494 / NBRC 100937 / ID131577</strain>
    </source>
</reference>
<protein>
    <submittedName>
        <fullName evidence="1">Uncharacterized protein</fullName>
    </submittedName>
</protein>
<dbReference type="HOGENOM" id="CLU_1508154_0_0_11"/>
<evidence type="ECO:0000313" key="1">
    <source>
        <dbReference type="EMBL" id="ADB50167.1"/>
    </source>
</evidence>
<dbReference type="AlphaFoldDB" id="D3F1Z2"/>